<evidence type="ECO:0000256" key="1">
    <source>
        <dbReference type="SAM" id="MobiDB-lite"/>
    </source>
</evidence>
<feature type="compositionally biased region" description="Basic and acidic residues" evidence="1">
    <location>
        <begin position="130"/>
        <end position="140"/>
    </location>
</feature>
<sequence>MSILWLIIKVILFALLGGVVLLITGLAIILLAPIHYEAYVEKYGELIYEIHFRYLKGIKGKFHLEDGIKHHRVDVFWKTLYEDKVEEVEVTEHSPQMKSFNKEPVQKNKNEKSTQTNRVLSDRINVNDKTSSDETKQVKKEKVLKKKVKSPIMKEIEDSTQESAEKVKEETKQKIREMPDSGIKEILLDPLTYRAVRCILKGIWSILKVMAPKEWDFEMVVGAGDPGETGALIAKLTLLYPIYFQHGVIRGDYEKECLMGGFLVKGRFRIGQIVIRLVQLYLQRDVRTFIHLILK</sequence>
<organism evidence="3 4">
    <name type="scientific">Candidatus Cellulosilyticum pullistercoris</name>
    <dbReference type="NCBI Taxonomy" id="2838521"/>
    <lineage>
        <taxon>Bacteria</taxon>
        <taxon>Bacillati</taxon>
        <taxon>Bacillota</taxon>
        <taxon>Clostridia</taxon>
        <taxon>Lachnospirales</taxon>
        <taxon>Cellulosilyticaceae</taxon>
        <taxon>Cellulosilyticum</taxon>
    </lineage>
</organism>
<feature type="transmembrane region" description="Helical" evidence="2">
    <location>
        <begin position="6"/>
        <end position="32"/>
    </location>
</feature>
<evidence type="ECO:0000256" key="2">
    <source>
        <dbReference type="SAM" id="Phobius"/>
    </source>
</evidence>
<evidence type="ECO:0008006" key="5">
    <source>
        <dbReference type="Google" id="ProtNLM"/>
    </source>
</evidence>
<comment type="caution">
    <text evidence="3">The sequence shown here is derived from an EMBL/GenBank/DDBJ whole genome shotgun (WGS) entry which is preliminary data.</text>
</comment>
<protein>
    <recommendedName>
        <fullName evidence="5">DUF2953 domain-containing protein</fullName>
    </recommendedName>
</protein>
<evidence type="ECO:0000313" key="3">
    <source>
        <dbReference type="EMBL" id="MBU3803309.1"/>
    </source>
</evidence>
<evidence type="ECO:0000313" key="4">
    <source>
        <dbReference type="Proteomes" id="UP000824229"/>
    </source>
</evidence>
<dbReference type="AlphaFoldDB" id="A0A9E2KAJ3"/>
<proteinExistence type="predicted"/>
<feature type="compositionally biased region" description="Basic and acidic residues" evidence="1">
    <location>
        <begin position="100"/>
        <end position="112"/>
    </location>
</feature>
<dbReference type="EMBL" id="JAHLFQ010000019">
    <property type="protein sequence ID" value="MBU3803309.1"/>
    <property type="molecule type" value="Genomic_DNA"/>
</dbReference>
<dbReference type="Proteomes" id="UP000824229">
    <property type="component" value="Unassembled WGS sequence"/>
</dbReference>
<keyword evidence="2" id="KW-1133">Transmembrane helix</keyword>
<feature type="region of interest" description="Disordered" evidence="1">
    <location>
        <begin position="92"/>
        <end position="140"/>
    </location>
</feature>
<keyword evidence="2" id="KW-0472">Membrane</keyword>
<accession>A0A9E2KAJ3</accession>
<name>A0A9E2KAJ3_9FIRM</name>
<keyword evidence="2" id="KW-0812">Transmembrane</keyword>
<reference evidence="3" key="1">
    <citation type="journal article" date="2021" name="PeerJ">
        <title>Extensive microbial diversity within the chicken gut microbiome revealed by metagenomics and culture.</title>
        <authorList>
            <person name="Gilroy R."/>
            <person name="Ravi A."/>
            <person name="Getino M."/>
            <person name="Pursley I."/>
            <person name="Horton D.L."/>
            <person name="Alikhan N.F."/>
            <person name="Baker D."/>
            <person name="Gharbi K."/>
            <person name="Hall N."/>
            <person name="Watson M."/>
            <person name="Adriaenssens E.M."/>
            <person name="Foster-Nyarko E."/>
            <person name="Jarju S."/>
            <person name="Secka A."/>
            <person name="Antonio M."/>
            <person name="Oren A."/>
            <person name="Chaudhuri R.R."/>
            <person name="La Ragione R."/>
            <person name="Hildebrand F."/>
            <person name="Pallen M.J."/>
        </authorList>
    </citation>
    <scope>NUCLEOTIDE SEQUENCE</scope>
    <source>
        <strain evidence="3">B5-657</strain>
    </source>
</reference>
<gene>
    <name evidence="3" type="ORF">H9872_00930</name>
</gene>
<reference evidence="3" key="2">
    <citation type="submission" date="2021-04" db="EMBL/GenBank/DDBJ databases">
        <authorList>
            <person name="Gilroy R."/>
        </authorList>
    </citation>
    <scope>NUCLEOTIDE SEQUENCE</scope>
    <source>
        <strain evidence="3">B5-657</strain>
    </source>
</reference>